<dbReference type="InterPro" id="IPR036259">
    <property type="entry name" value="MFS_trans_sf"/>
</dbReference>
<gene>
    <name evidence="7" type="ORF">GCK32_002664</name>
</gene>
<dbReference type="GO" id="GO:0016020">
    <property type="term" value="C:membrane"/>
    <property type="evidence" value="ECO:0007669"/>
    <property type="project" value="UniProtKB-SubCell"/>
</dbReference>
<dbReference type="GO" id="GO:0022857">
    <property type="term" value="F:transmembrane transporter activity"/>
    <property type="evidence" value="ECO:0007669"/>
    <property type="project" value="InterPro"/>
</dbReference>
<dbReference type="PANTHER" id="PTHR43385">
    <property type="entry name" value="RIBOFLAVIN TRANSPORTER RIBJ"/>
    <property type="match status" value="1"/>
</dbReference>
<comment type="subcellular location">
    <subcellularLocation>
        <location evidence="1">Membrane</location>
        <topology evidence="1">Multi-pass membrane protein</topology>
    </subcellularLocation>
</comment>
<dbReference type="Proteomes" id="UP001331761">
    <property type="component" value="Unassembled WGS sequence"/>
</dbReference>
<keyword evidence="5 6" id="KW-0472">Membrane</keyword>
<feature type="transmembrane region" description="Helical" evidence="6">
    <location>
        <begin position="61"/>
        <end position="81"/>
    </location>
</feature>
<feature type="transmembrane region" description="Helical" evidence="6">
    <location>
        <begin position="339"/>
        <end position="362"/>
    </location>
</feature>
<feature type="transmembrane region" description="Helical" evidence="6">
    <location>
        <begin position="20"/>
        <end position="41"/>
    </location>
</feature>
<keyword evidence="4 6" id="KW-1133">Transmembrane helix</keyword>
<dbReference type="Pfam" id="PF07690">
    <property type="entry name" value="MFS_1"/>
    <property type="match status" value="1"/>
</dbReference>
<organism evidence="7 8">
    <name type="scientific">Trichostrongylus colubriformis</name>
    <name type="common">Black scour worm</name>
    <dbReference type="NCBI Taxonomy" id="6319"/>
    <lineage>
        <taxon>Eukaryota</taxon>
        <taxon>Metazoa</taxon>
        <taxon>Ecdysozoa</taxon>
        <taxon>Nematoda</taxon>
        <taxon>Chromadorea</taxon>
        <taxon>Rhabditida</taxon>
        <taxon>Rhabditina</taxon>
        <taxon>Rhabditomorpha</taxon>
        <taxon>Strongyloidea</taxon>
        <taxon>Trichostrongylidae</taxon>
        <taxon>Trichostrongylus</taxon>
    </lineage>
</organism>
<feature type="transmembrane region" description="Helical" evidence="6">
    <location>
        <begin position="248"/>
        <end position="270"/>
    </location>
</feature>
<dbReference type="SUPFAM" id="SSF103473">
    <property type="entry name" value="MFS general substrate transporter"/>
    <property type="match status" value="1"/>
</dbReference>
<reference evidence="7 8" key="1">
    <citation type="submission" date="2019-10" db="EMBL/GenBank/DDBJ databases">
        <title>Assembly and Annotation for the nematode Trichostrongylus colubriformis.</title>
        <authorList>
            <person name="Martin J."/>
        </authorList>
    </citation>
    <scope>NUCLEOTIDE SEQUENCE [LARGE SCALE GENOMIC DNA]</scope>
    <source>
        <strain evidence="7">G859</strain>
        <tissue evidence="7">Whole worm</tissue>
    </source>
</reference>
<name>A0AAN8FDZ7_TRICO</name>
<evidence type="ECO:0000313" key="8">
    <source>
        <dbReference type="Proteomes" id="UP001331761"/>
    </source>
</evidence>
<dbReference type="InterPro" id="IPR011701">
    <property type="entry name" value="MFS"/>
</dbReference>
<feature type="transmembrane region" description="Helical" evidence="6">
    <location>
        <begin position="115"/>
        <end position="135"/>
    </location>
</feature>
<evidence type="ECO:0000256" key="6">
    <source>
        <dbReference type="SAM" id="Phobius"/>
    </source>
</evidence>
<dbReference type="InterPro" id="IPR052983">
    <property type="entry name" value="MFS_Riboflavin_Transporter"/>
</dbReference>
<evidence type="ECO:0000256" key="2">
    <source>
        <dbReference type="ARBA" id="ARBA00022448"/>
    </source>
</evidence>
<dbReference type="Gene3D" id="1.20.1250.20">
    <property type="entry name" value="MFS general substrate transporter like domains"/>
    <property type="match status" value="2"/>
</dbReference>
<dbReference type="PANTHER" id="PTHR43385:SF1">
    <property type="entry name" value="RIBOFLAVIN TRANSPORTER RIBJ"/>
    <property type="match status" value="1"/>
</dbReference>
<feature type="transmembrane region" description="Helical" evidence="6">
    <location>
        <begin position="90"/>
        <end position="109"/>
    </location>
</feature>
<evidence type="ECO:0000256" key="4">
    <source>
        <dbReference type="ARBA" id="ARBA00022989"/>
    </source>
</evidence>
<feature type="transmembrane region" description="Helical" evidence="6">
    <location>
        <begin position="405"/>
        <end position="428"/>
    </location>
</feature>
<keyword evidence="8" id="KW-1185">Reference proteome</keyword>
<dbReference type="CDD" id="cd17353">
    <property type="entry name" value="MFS_OFA_like"/>
    <property type="match status" value="1"/>
</dbReference>
<accession>A0AAN8FDZ7</accession>
<evidence type="ECO:0000256" key="3">
    <source>
        <dbReference type="ARBA" id="ARBA00022692"/>
    </source>
</evidence>
<keyword evidence="2" id="KW-0813">Transport</keyword>
<evidence type="ECO:0000313" key="7">
    <source>
        <dbReference type="EMBL" id="KAK5967450.1"/>
    </source>
</evidence>
<evidence type="ECO:0000256" key="5">
    <source>
        <dbReference type="ARBA" id="ARBA00023136"/>
    </source>
</evidence>
<evidence type="ECO:0000256" key="1">
    <source>
        <dbReference type="ARBA" id="ARBA00004141"/>
    </source>
</evidence>
<comment type="caution">
    <text evidence="7">The sequence shown here is derived from an EMBL/GenBank/DDBJ whole genome shotgun (WGS) entry which is preliminary data.</text>
</comment>
<feature type="transmembrane region" description="Helical" evidence="6">
    <location>
        <begin position="282"/>
        <end position="301"/>
    </location>
</feature>
<proteinExistence type="predicted"/>
<feature type="transmembrane region" description="Helical" evidence="6">
    <location>
        <begin position="147"/>
        <end position="168"/>
    </location>
</feature>
<feature type="transmembrane region" description="Helical" evidence="6">
    <location>
        <begin position="198"/>
        <end position="217"/>
    </location>
</feature>
<protein>
    <submittedName>
        <fullName evidence="7">Major facilitator superfamily MFS-1 domain containing protein</fullName>
    </submittedName>
</protein>
<keyword evidence="3 6" id="KW-0812">Transmembrane</keyword>
<feature type="transmembrane region" description="Helical" evidence="6">
    <location>
        <begin position="313"/>
        <end position="333"/>
    </location>
</feature>
<sequence length="443" mass="48434">METNDIVLRRVPAHARPGMVLVGGLFAMLSFGVVYTFGNLLPYMVSYFRWRINPKMRAGQLIWLQTLMSGVPFAMLIGGVLERRLGGRRAAILGSFLYTTSIAMTYFTIQHSFAAVLVSMGFFASFGSSIAYNSILTTAQRWFPESVGLAGGMIVGGYGCGAFILSPLQTGFINPLDYRVNSDGFFTQEDLLERVPQVFIVMAIVFALLQTVGLLFIGQPLEQLDAESESLLMDSREKSTATQLKSKTFLLLFLSLACNALWVQLVSGLYKAYGQKFIDSDLYLSMVGSVAAVFNACSRVVWGVVADKTSYQFSMAIVCTAGASLVWLLPTVRAIDSDVLFLVAICTLFTCIGGTYSLFPYITHKSFGSTNFGIIYGFLQCSLTIAGILAGVLSQFVLPLVGFDILFLIAGGFMAFSLLLTSCLHLTYAQEPQPVSRFLSEEE</sequence>
<dbReference type="EMBL" id="WIXE01022459">
    <property type="protein sequence ID" value="KAK5967450.1"/>
    <property type="molecule type" value="Genomic_DNA"/>
</dbReference>
<dbReference type="AlphaFoldDB" id="A0AAN8FDZ7"/>
<feature type="transmembrane region" description="Helical" evidence="6">
    <location>
        <begin position="374"/>
        <end position="393"/>
    </location>
</feature>